<dbReference type="AlphaFoldDB" id="A0A834MDW4"/>
<dbReference type="Proteomes" id="UP000625711">
    <property type="component" value="Unassembled WGS sequence"/>
</dbReference>
<sequence>MASGDLSRDPLKRRSLSDIGEEFLITLLSHVRFLLNLQVLLSPFIDMTEINRFVNDLHREIHRRRFRVCLEEMHARFLDCTQSRTKVEDWLASLDEEDLSVPGFDVTPPEIYFQKFRNEVTDIWLMQLEEYRKTVSTSTRAFDYDQFIRELRESLLPSMIEYERMVMDFNEAGPSSLPDPVPAIEDNKEDERQIKKEKKIFPRLRRAHSCFF</sequence>
<evidence type="ECO:0000313" key="2">
    <source>
        <dbReference type="Proteomes" id="UP000625711"/>
    </source>
</evidence>
<gene>
    <name evidence="1" type="ORF">GWI33_010731</name>
</gene>
<dbReference type="EMBL" id="JAACXV010007922">
    <property type="protein sequence ID" value="KAF7276255.1"/>
    <property type="molecule type" value="Genomic_DNA"/>
</dbReference>
<protein>
    <submittedName>
        <fullName evidence="1">Uncharacterized protein</fullName>
    </submittedName>
</protein>
<proteinExistence type="predicted"/>
<accession>A0A834MDW4</accession>
<name>A0A834MDW4_RHYFE</name>
<comment type="caution">
    <text evidence="1">The sequence shown here is derived from an EMBL/GenBank/DDBJ whole genome shotgun (WGS) entry which is preliminary data.</text>
</comment>
<evidence type="ECO:0000313" key="1">
    <source>
        <dbReference type="EMBL" id="KAF7276255.1"/>
    </source>
</evidence>
<organism evidence="1 2">
    <name type="scientific">Rhynchophorus ferrugineus</name>
    <name type="common">Red palm weevil</name>
    <name type="synonym">Curculio ferrugineus</name>
    <dbReference type="NCBI Taxonomy" id="354439"/>
    <lineage>
        <taxon>Eukaryota</taxon>
        <taxon>Metazoa</taxon>
        <taxon>Ecdysozoa</taxon>
        <taxon>Arthropoda</taxon>
        <taxon>Hexapoda</taxon>
        <taxon>Insecta</taxon>
        <taxon>Pterygota</taxon>
        <taxon>Neoptera</taxon>
        <taxon>Endopterygota</taxon>
        <taxon>Coleoptera</taxon>
        <taxon>Polyphaga</taxon>
        <taxon>Cucujiformia</taxon>
        <taxon>Curculionidae</taxon>
        <taxon>Dryophthorinae</taxon>
        <taxon>Rhynchophorus</taxon>
    </lineage>
</organism>
<reference evidence="1" key="1">
    <citation type="submission" date="2020-08" db="EMBL/GenBank/DDBJ databases">
        <title>Genome sequencing and assembly of the red palm weevil Rhynchophorus ferrugineus.</title>
        <authorList>
            <person name="Dias G.B."/>
            <person name="Bergman C.M."/>
            <person name="Manee M."/>
        </authorList>
    </citation>
    <scope>NUCLEOTIDE SEQUENCE</scope>
    <source>
        <strain evidence="1">AA-2017</strain>
        <tissue evidence="1">Whole larva</tissue>
    </source>
</reference>
<keyword evidence="2" id="KW-1185">Reference proteome</keyword>